<keyword evidence="2" id="KW-1185">Reference proteome</keyword>
<evidence type="ECO:0000313" key="1">
    <source>
        <dbReference type="EMBL" id="SSA59090.1"/>
    </source>
</evidence>
<protein>
    <submittedName>
        <fullName evidence="1">Uncharacterized protein</fullName>
    </submittedName>
</protein>
<dbReference type="AlphaFoldDB" id="A0A2Y9BPK0"/>
<dbReference type="RefSeq" id="WP_109689474.1">
    <property type="nucleotide sequence ID" value="NZ_QGDN01000003.1"/>
</dbReference>
<dbReference type="Proteomes" id="UP000250028">
    <property type="component" value="Unassembled WGS sequence"/>
</dbReference>
<organism evidence="1 2">
    <name type="scientific">Branchiibius hedensis</name>
    <dbReference type="NCBI Taxonomy" id="672460"/>
    <lineage>
        <taxon>Bacteria</taxon>
        <taxon>Bacillati</taxon>
        <taxon>Actinomycetota</taxon>
        <taxon>Actinomycetes</taxon>
        <taxon>Micrococcales</taxon>
        <taxon>Dermacoccaceae</taxon>
        <taxon>Branchiibius</taxon>
    </lineage>
</organism>
<proteinExistence type="predicted"/>
<dbReference type="EMBL" id="UESZ01000003">
    <property type="protein sequence ID" value="SSA59090.1"/>
    <property type="molecule type" value="Genomic_DNA"/>
</dbReference>
<accession>A0A2Y9BPK0</accession>
<gene>
    <name evidence="1" type="ORF">SAMN04489750_3905</name>
</gene>
<evidence type="ECO:0000313" key="2">
    <source>
        <dbReference type="Proteomes" id="UP000250028"/>
    </source>
</evidence>
<reference evidence="2" key="1">
    <citation type="submission" date="2016-10" db="EMBL/GenBank/DDBJ databases">
        <authorList>
            <person name="Varghese N."/>
            <person name="Submissions S."/>
        </authorList>
    </citation>
    <scope>NUCLEOTIDE SEQUENCE [LARGE SCALE GENOMIC DNA]</scope>
    <source>
        <strain evidence="2">DSM 22951</strain>
    </source>
</reference>
<name>A0A2Y9BPK0_9MICO</name>
<sequence>MDAQKPTATLTEVWRTLDELVAAVRAADGDRYRELLNQAERQEITEEQIRDAHAWAMRTPSALQLHPADFDWRGRTVK</sequence>